<feature type="region of interest" description="Disordered" evidence="4">
    <location>
        <begin position="439"/>
        <end position="462"/>
    </location>
</feature>
<proteinExistence type="inferred from homology"/>
<dbReference type="InterPro" id="IPR016159">
    <property type="entry name" value="Cullin_repeat-like_dom_sf"/>
</dbReference>
<evidence type="ECO:0000256" key="3">
    <source>
        <dbReference type="RuleBase" id="RU365026"/>
    </source>
</evidence>
<dbReference type="AlphaFoldDB" id="A0AAV3RJR4"/>
<feature type="compositionally biased region" description="Polar residues" evidence="4">
    <location>
        <begin position="440"/>
        <end position="450"/>
    </location>
</feature>
<reference evidence="6 7" key="1">
    <citation type="submission" date="2024-01" db="EMBL/GenBank/DDBJ databases">
        <title>The complete chloroplast genome sequence of Lithospermum erythrorhizon: insights into the phylogenetic relationship among Boraginaceae species and the maternal lineages of purple gromwells.</title>
        <authorList>
            <person name="Okada T."/>
            <person name="Watanabe K."/>
        </authorList>
    </citation>
    <scope>NUCLEOTIDE SEQUENCE [LARGE SCALE GENOMIC DNA]</scope>
</reference>
<comment type="caution">
    <text evidence="6">The sequence shown here is derived from an EMBL/GenBank/DDBJ whole genome shotgun (WGS) entry which is preliminary data.</text>
</comment>
<evidence type="ECO:0000256" key="4">
    <source>
        <dbReference type="SAM" id="MobiDB-lite"/>
    </source>
</evidence>
<dbReference type="GO" id="GO:0000145">
    <property type="term" value="C:exocyst"/>
    <property type="evidence" value="ECO:0007669"/>
    <property type="project" value="InterPro"/>
</dbReference>
<evidence type="ECO:0000256" key="2">
    <source>
        <dbReference type="ARBA" id="ARBA00022448"/>
    </source>
</evidence>
<dbReference type="InterPro" id="IPR046364">
    <property type="entry name" value="Exo70_C"/>
</dbReference>
<evidence type="ECO:0000313" key="7">
    <source>
        <dbReference type="Proteomes" id="UP001454036"/>
    </source>
</evidence>
<keyword evidence="7" id="KW-1185">Reference proteome</keyword>
<feature type="domain" description="Exocyst complex subunit Exo70 C-terminal" evidence="5">
    <location>
        <begin position="275"/>
        <end position="637"/>
    </location>
</feature>
<evidence type="ECO:0000313" key="6">
    <source>
        <dbReference type="EMBL" id="GAA0176303.1"/>
    </source>
</evidence>
<name>A0AAV3RJR4_LITER</name>
<dbReference type="PANTHER" id="PTHR12542:SF49">
    <property type="entry name" value="EXOCYST SUBUNIT EXO70 FAMILY PROTEIN"/>
    <property type="match status" value="1"/>
</dbReference>
<dbReference type="Pfam" id="PF03081">
    <property type="entry name" value="Exo70_C"/>
    <property type="match status" value="1"/>
</dbReference>
<comment type="function">
    <text evidence="3">Component of the exocyst complex.</text>
</comment>
<protein>
    <recommendedName>
        <fullName evidence="3">Exocyst subunit Exo70 family protein</fullName>
    </recommendedName>
</protein>
<dbReference type="Gene3D" id="1.20.1280.170">
    <property type="entry name" value="Exocyst complex component Exo70"/>
    <property type="match status" value="1"/>
</dbReference>
<evidence type="ECO:0000256" key="1">
    <source>
        <dbReference type="ARBA" id="ARBA00006756"/>
    </source>
</evidence>
<evidence type="ECO:0000259" key="5">
    <source>
        <dbReference type="Pfam" id="PF03081"/>
    </source>
</evidence>
<organism evidence="6 7">
    <name type="scientific">Lithospermum erythrorhizon</name>
    <name type="common">Purple gromwell</name>
    <name type="synonym">Lithospermum officinale var. erythrorhizon</name>
    <dbReference type="NCBI Taxonomy" id="34254"/>
    <lineage>
        <taxon>Eukaryota</taxon>
        <taxon>Viridiplantae</taxon>
        <taxon>Streptophyta</taxon>
        <taxon>Embryophyta</taxon>
        <taxon>Tracheophyta</taxon>
        <taxon>Spermatophyta</taxon>
        <taxon>Magnoliopsida</taxon>
        <taxon>eudicotyledons</taxon>
        <taxon>Gunneridae</taxon>
        <taxon>Pentapetalae</taxon>
        <taxon>asterids</taxon>
        <taxon>lamiids</taxon>
        <taxon>Boraginales</taxon>
        <taxon>Boraginaceae</taxon>
        <taxon>Boraginoideae</taxon>
        <taxon>Lithospermeae</taxon>
        <taxon>Lithospermum</taxon>
    </lineage>
</organism>
<dbReference type="GO" id="GO:0015031">
    <property type="term" value="P:protein transport"/>
    <property type="evidence" value="ECO:0007669"/>
    <property type="project" value="UniProtKB-KW"/>
</dbReference>
<dbReference type="Pfam" id="PF20669">
    <property type="entry name" value="Exo70_N"/>
    <property type="match status" value="1"/>
</dbReference>
<accession>A0AAV3RJR4</accession>
<dbReference type="Proteomes" id="UP001454036">
    <property type="component" value="Unassembled WGS sequence"/>
</dbReference>
<gene>
    <name evidence="6" type="ORF">LIER_29315</name>
</gene>
<dbReference type="GO" id="GO:0006887">
    <property type="term" value="P:exocytosis"/>
    <property type="evidence" value="ECO:0007669"/>
    <property type="project" value="UniProtKB-KW"/>
</dbReference>
<dbReference type="PANTHER" id="PTHR12542">
    <property type="entry name" value="EXOCYST COMPLEX PROTEIN EXO70"/>
    <property type="match status" value="1"/>
</dbReference>
<keyword evidence="2 3" id="KW-0813">Transport</keyword>
<dbReference type="EMBL" id="BAABME010010058">
    <property type="protein sequence ID" value="GAA0176303.1"/>
    <property type="molecule type" value="Genomic_DNA"/>
</dbReference>
<dbReference type="InterPro" id="IPR004140">
    <property type="entry name" value="Exo70"/>
</dbReference>
<keyword evidence="3" id="KW-0268">Exocytosis</keyword>
<dbReference type="GO" id="GO:0005546">
    <property type="term" value="F:phosphatidylinositol-4,5-bisphosphate binding"/>
    <property type="evidence" value="ECO:0007669"/>
    <property type="project" value="InterPro"/>
</dbReference>
<keyword evidence="3" id="KW-0653">Protein transport</keyword>
<comment type="similarity">
    <text evidence="1 3">Belongs to the EXO70 family.</text>
</comment>
<sequence length="652" mass="74841">MGEYIKTITPDLEDEENVIAAVQQIKKVLKSNKNLTDSARKILADLGIQLLNVGRADESKDQGLGQDKDEALGEIEERLNVAQTKVYYWEKEQTMIWDFGPEESNDYLMAVEETQRLIESLSVCKDSEEDVLLRRAHDVLQTAMVRLEEEFKHLLVQNRQPFEPEHMSFRSNEEDDRSIISFGEESVDDMVQRDSMSRGSDEYIIELVHPTVIPDLKRIANLMFDLNYGRECSQAFINIRKDALDDCLYVLEVEKLSIEDVLTMEWKTLNARIRRWIRAMKLFVRVYLASEKWLVDQIFGELESVGSFCFAESSRASFFQLLNFGEAITIGPHQPEKLICFLDMYEVLEELISDIDVLYFDETGSGIRLGCQEILRRLGDCAKATFLEFENSVASSTTSTPFPGGGIHHLTRYVMNYIKALTNYNDTLNVLLSDHEKTDLVSSSPDTSPASDGDGENSRPSAVGQHFRSFISTLETNLEEKSKLYKDDALGNLFLMNNIHYMAEKEKISELRATLGDNFIRKHNGKFQKHAMNYERATWSSILSLLRDEGLNNPGSSSISKTLLKERLQNFYLAFEEVYRSQTAWSILDTQLREDLRISTSLKVIQAYRTFVGRHTNNISDKYIKYNADDLESFLLDFFEGSPKSLHSSHRK</sequence>
<dbReference type="SUPFAM" id="SSF74788">
    <property type="entry name" value="Cullin repeat-like"/>
    <property type="match status" value="1"/>
</dbReference>